<evidence type="ECO:0000256" key="2">
    <source>
        <dbReference type="SAM" id="MobiDB-lite"/>
    </source>
</evidence>
<keyword evidence="1" id="KW-0175">Coiled coil</keyword>
<proteinExistence type="predicted"/>
<feature type="coiled-coil region" evidence="1">
    <location>
        <begin position="379"/>
        <end position="413"/>
    </location>
</feature>
<dbReference type="NCBIfam" id="TIGR02675">
    <property type="entry name" value="tape_meas_nterm"/>
    <property type="match status" value="1"/>
</dbReference>
<reference evidence="5 6" key="1">
    <citation type="journal article" date="2019" name="Nat. Med.">
        <title>A library of human gut bacterial isolates paired with longitudinal multiomics data enables mechanistic microbiome research.</title>
        <authorList>
            <person name="Poyet M."/>
            <person name="Groussin M."/>
            <person name="Gibbons S.M."/>
            <person name="Avila-Pacheco J."/>
            <person name="Jiang X."/>
            <person name="Kearney S.M."/>
            <person name="Perrotta A.R."/>
            <person name="Berdy B."/>
            <person name="Zhao S."/>
            <person name="Lieberman T.D."/>
            <person name="Swanson P.K."/>
            <person name="Smith M."/>
            <person name="Roesemann S."/>
            <person name="Alexander J.E."/>
            <person name="Rich S.A."/>
            <person name="Livny J."/>
            <person name="Vlamakis H."/>
            <person name="Clish C."/>
            <person name="Bullock K."/>
            <person name="Deik A."/>
            <person name="Scott J."/>
            <person name="Pierce K.A."/>
            <person name="Xavier R.J."/>
            <person name="Alm E.J."/>
        </authorList>
    </citation>
    <scope>NUCLEOTIDE SEQUENCE [LARGE SCALE GENOMIC DNA]</scope>
    <source>
        <strain evidence="5 6">BIOML-A266</strain>
    </source>
</reference>
<protein>
    <submittedName>
        <fullName evidence="5">Tape measure protein</fullName>
    </submittedName>
</protein>
<dbReference type="Pfam" id="PF20155">
    <property type="entry name" value="TMP_3"/>
    <property type="match status" value="1"/>
</dbReference>
<dbReference type="EMBL" id="VVXH01000001">
    <property type="protein sequence ID" value="KAA2381300.1"/>
    <property type="molecule type" value="Genomic_DNA"/>
</dbReference>
<name>A0A5B3H694_9BACT</name>
<dbReference type="InterPro" id="IPR013491">
    <property type="entry name" value="Tape_meas_N"/>
</dbReference>
<evidence type="ECO:0000313" key="6">
    <source>
        <dbReference type="Proteomes" id="UP000322940"/>
    </source>
</evidence>
<evidence type="ECO:0000259" key="4">
    <source>
        <dbReference type="Pfam" id="PF20155"/>
    </source>
</evidence>
<feature type="coiled-coil region" evidence="1">
    <location>
        <begin position="1269"/>
        <end position="1317"/>
    </location>
</feature>
<feature type="region of interest" description="Disordered" evidence="2">
    <location>
        <begin position="678"/>
        <end position="709"/>
    </location>
</feature>
<evidence type="ECO:0000256" key="1">
    <source>
        <dbReference type="SAM" id="Coils"/>
    </source>
</evidence>
<keyword evidence="3" id="KW-1133">Transmembrane helix</keyword>
<feature type="transmembrane region" description="Helical" evidence="3">
    <location>
        <begin position="365"/>
        <end position="384"/>
    </location>
</feature>
<keyword evidence="3" id="KW-0472">Membrane</keyword>
<comment type="caution">
    <text evidence="5">The sequence shown here is derived from an EMBL/GenBank/DDBJ whole genome shotgun (WGS) entry which is preliminary data.</text>
</comment>
<feature type="coiled-coil region" evidence="1">
    <location>
        <begin position="525"/>
        <end position="586"/>
    </location>
</feature>
<feature type="coiled-coil region" evidence="1">
    <location>
        <begin position="1149"/>
        <end position="1183"/>
    </location>
</feature>
<sequence>MKNDDGALSFGTSVDLRGLETGISQIEAKIATMEGKLGAKIDGIGKAVSRSGITAKSTLEDVTNAGNVLDGTLGNVAKTAASIGMAFTAQSLIRQIINIRGEFQQLEVAFETMLGSEEKAVQLMDQLVDTAAKTPFDLQGIADGARRLLAYGENVENINDDLIRLGNIAAGLSQPLGDIVYLYGTTMTQGRLYTQDLNQFTGRGIPMIRELAQILGVAENKVRELVEEGKVGFPEVQKVIQNLTNEGGMFYNLMEEQSKTITGQISNIQDALSSMFNTIGNQSEGVINDSLDVVSSLIENYEQVGRVLMGLVATYGVYRTACMAVAAAQGLQAMGVGTLTAAEAIHYGWLVVVEKAQKLLNATMLANPYVLIATLLAGVTAALLSMKTETERMKEAEEEYQAQKQKTIEAEDEHKRKIEELCSIASNEAVATDTRREALNKLEMKYPDIFAKYDTEYEKLKNIKQIKEEIAQLEAQESITNPKTELKDVEARIKELEGKTKWATQYYQDSYGQHRARNVLKSARSRDEEAELQNLYNKRKALSEQIRKNDVNAYFENLTGVSNETIEKQIKQRETLLAQMQFQEAKYGKITQGNAALTGSFSRDELQYQLNKLRAEQNKRNLPTDSSAEWGAAAKSAYEKALKEYNDFLNETGNQLTHEEYERKAKELKEALDAAKKAYDATKPASDKDAQKQDKQAEKDAKEAERRADKARKLGEELVKIEEETKAAEIEAMKEGLAKKLAMIDLEYTTQKNKLDKQETDWKRENKEAGISVNENGLTTEQFDALNKARQQNAENQKKATAKALKEDADAKAEAMNNYLIQYGSFQEKVLALTEEYNRKITDATTEGAKLSLRKELENAIKDAKFENLKDSINWDGVFGNLGEQSISSLQYALDKVKAYFESNKGSMKFIEIKDIQEAISKMENEIASRNPFVALHKSIQDIGDAKTEFTTALQEWHTAQEALTTAQQEYNAALAEEQALRGQINRGELSAESEEYAKSEERLSLAKKNLADATTHSMQAEQQALNARNSITNSYKSFATQLRNVGGIVSDVGGKAQNLASVFSDDVAMGIGKALDTIDAVLDATATVIDAIGDTGKSVSEAMATTAEASGAAMQSTAQAAATSISTVEKASVILAVISAALQIATAIANLFNDDDEKQKEIENLQRRIDQLQWELDNADAVRLQNNVGDAVKKLRDIYAETTQEVLRLHLTSQQYGNAWTRMFARMRYDSEVYEKSVEKIADAYAKVAYTADKALGGKKYDESRKQLENLAEQQILIQKQINEEQSKKKTDHGKIEEWQRQIQEIAEEMATIINEMLENIIGYTAADLASELGDAFFEAAKQGEDAMEAWRKKVNDIVADVLQRMLVQKYLEERIGGIFDRYKKEWFGNDGTFKGIDAVIGSMNGFAGELNQVGEEFNAIYQGLSDSLKNYFTGDAEREGTSKGITSESQDSAFERNARLTTIQGHTYTLVQGMNDLNRTGNAVLDKLTGIEKNTSETNDKLDKVDKSIKDVKNMVDEIDRKGLKLRS</sequence>
<evidence type="ECO:0000256" key="3">
    <source>
        <dbReference type="SAM" id="Phobius"/>
    </source>
</evidence>
<gene>
    <name evidence="5" type="ORF">F2Y10_02110</name>
</gene>
<organism evidence="5 6">
    <name type="scientific">Alistipes onderdonkii</name>
    <dbReference type="NCBI Taxonomy" id="328813"/>
    <lineage>
        <taxon>Bacteria</taxon>
        <taxon>Pseudomonadati</taxon>
        <taxon>Bacteroidota</taxon>
        <taxon>Bacteroidia</taxon>
        <taxon>Bacteroidales</taxon>
        <taxon>Rikenellaceae</taxon>
        <taxon>Alistipes</taxon>
    </lineage>
</organism>
<accession>A0A5B3H694</accession>
<dbReference type="SUPFAM" id="SSF58104">
    <property type="entry name" value="Methyl-accepting chemotaxis protein (MCP) signaling domain"/>
    <property type="match status" value="1"/>
</dbReference>
<keyword evidence="3" id="KW-0812">Transmembrane</keyword>
<dbReference type="Proteomes" id="UP000322940">
    <property type="component" value="Unassembled WGS sequence"/>
</dbReference>
<evidence type="ECO:0000313" key="5">
    <source>
        <dbReference type="EMBL" id="KAA2381300.1"/>
    </source>
</evidence>
<feature type="domain" description="Tape measure protein N-terminal" evidence="4">
    <location>
        <begin position="94"/>
        <end position="280"/>
    </location>
</feature>